<proteinExistence type="predicted"/>
<sequence length="69" mass="8313">MDWLMIFEGRDLVDYHDAELAQLRLRFEREIETGLTRWGFPADPRESYRKGLILVAIKTEQERRCTHSF</sequence>
<dbReference type="EMBL" id="MN013084">
    <property type="protein sequence ID" value="QEG13073.1"/>
    <property type="molecule type" value="Genomic_DNA"/>
</dbReference>
<organism evidence="1 2">
    <name type="scientific">Klebsiella phage vB_KaeM_KaAlpha</name>
    <dbReference type="NCBI Taxonomy" id="2591367"/>
    <lineage>
        <taxon>Viruses</taxon>
        <taxon>Duplodnaviria</taxon>
        <taxon>Heunggongvirae</taxon>
        <taxon>Uroviricota</taxon>
        <taxon>Caudoviricetes</taxon>
        <taxon>Pantevenvirales</taxon>
        <taxon>Straboviridae</taxon>
        <taxon>Tevenvirinae</taxon>
        <taxon>Karamvirus</taxon>
        <taxon>Karamvirus pg7</taxon>
    </lineage>
</organism>
<evidence type="ECO:0000313" key="1">
    <source>
        <dbReference type="EMBL" id="QEG13073.1"/>
    </source>
</evidence>
<gene>
    <name evidence="1" type="ORF">KAALPHA_36</name>
</gene>
<name>A0A5B9NPU6_9CAUD</name>
<dbReference type="Proteomes" id="UP000325316">
    <property type="component" value="Segment"/>
</dbReference>
<protein>
    <submittedName>
        <fullName evidence="1">Uncharacterized protein</fullName>
    </submittedName>
</protein>
<accession>A0A5B9NPU6</accession>
<reference evidence="1 2" key="1">
    <citation type="submission" date="2019-04" db="EMBL/GenBank/DDBJ databases">
        <authorList>
            <person name="Anderson K.J."/>
            <person name="Thurgood T.L."/>
            <person name="Sharma R."/>
            <person name="Arens D.K."/>
            <person name="Kruger J.L."/>
            <person name="Thompson D.W."/>
            <person name="Casjens S."/>
            <person name="Grose J.H."/>
        </authorList>
    </citation>
    <scope>NUCLEOTIDE SEQUENCE [LARGE SCALE GENOMIC DNA]</scope>
</reference>
<evidence type="ECO:0000313" key="2">
    <source>
        <dbReference type="Proteomes" id="UP000325316"/>
    </source>
</evidence>